<feature type="compositionally biased region" description="Polar residues" evidence="1">
    <location>
        <begin position="512"/>
        <end position="522"/>
    </location>
</feature>
<evidence type="ECO:0000313" key="3">
    <source>
        <dbReference type="Proteomes" id="UP001360953"/>
    </source>
</evidence>
<evidence type="ECO:0000256" key="1">
    <source>
        <dbReference type="SAM" id="MobiDB-lite"/>
    </source>
</evidence>
<feature type="compositionally biased region" description="Basic and acidic residues" evidence="1">
    <location>
        <begin position="610"/>
        <end position="622"/>
    </location>
</feature>
<feature type="compositionally biased region" description="Pro residues" evidence="1">
    <location>
        <begin position="444"/>
        <end position="457"/>
    </location>
</feature>
<sequence length="2400" mass="270112">MSQWRTRGYVQDSDEEDEYDSQELHAGPDAKRSNPIGEGNTEHANFHVPHRIFQHKYPREREESSEDELAQEDPKTAARHFVNPSARAFNPPSTSQVQSAQGDRGSQTSRTRQDDFDGSTTARNIASSQHRSHISEEGITRTENGVGTQNRSSAPGTPRNASQKLPASGSSSGPVFRADSPAEMANDHDELQDDWPRQSTQGQISSSLPAQERYQPPPSEIPSSPPELRTNIEDSVEDGGQGTQPSALPRVSVVIPRMERPVSISPEVENMDDVELARIGRALRKRNPIQLHPYLLENEKYRQSLRARGLKPVKVAAQHARQHDQNHGNEGLTTQEREFVVDNTQSSEFQNSSQTPLPSSPPPNIPTTLPHDELPVSEEHNDALSDSDEFPDLSVLIQRKHPGAIQQGAKRRKTGQTYSKKNPTSRPEQLRPARRPELHILDIPPSPPPSRTPPVPVEPQARDRHLRLLPSLSPEQPPTPDLSSSRKPIRRRVVRSDSEDDSPQRRPRRPSHNSAVNLVSSDSENDSDETIKSQFRHLQKRIKGVLPASWLRLDYQAQAEKERQRDQPANVIPRARRNSVLSRTPSVRTGVTVTSVRSNHRRPTSTSRESSGHAEQPRHSDLFSDDSGADMPVAEAPPPVAQEESELDMDLDDSMISQGGFEAPEHDWVDPMLPSGSRNRTIDKPKRKKQTRLTDTLHSRKRMRLDKSEASPRVGVPRASSGNKGSRPNQTRNTHPGRPKAPRLSVLDAPVFQTSRSEELPAFIRVAARSVRHRADKGRRSPKLKHIRLQTAADTEDANGVLREWRAGTIRPSAQADVRKPKSNRPEVSDNAGRETFQQLLPGPEKVHNGPREHGVPVDDGSDSLRQRPKKALRQMQLKRVQSLTKPGAATDRNQDAQRRTGGHPRTSKQGLKQPDYRTAQLEGLEDDYDRRHRTAAFKKKLSTLNRCFVDNLRSGTTVTNPQLSKFLEDKDEVAPLPVGQGRLEREQEPNHVRADSEREPQAPVRPPRKGRVKRPAQRVDTEAREYRQPSEPLPEYPDEQPIPIPIETEQAKLDCLEGLGPYGTRYTTDFDVLPLSMGTFFHESTFIGGGELKAALDVKDRDMNIPTKVHVFSLGNKTFRWSAWTDEVASELSSLWSTVIARHSQHTSPGADASQEDVSSVVDCLCLLRSVLRYVSVHLHFLDPVDRRSFVLHMFNLLEMASTKFLPDMATPRNSFSGQNAQSVAIRATMFLNLVASQTLQIANNTTIDNTIKNDLELVFKSVTSSLLKSVLKHGMIDLRRYLDDNRRHLIRERGIHEDELAIEIVVVCVHVLELAKVPQFSFWDLVREELLPPVPSSRHIATFERTWYDIFTLLPYLEFDTIGVLRAGRRYQAVQGDWSLGMPLLSRVLKLYSATSQKPGVFLNGYIRSCLCRCHCLVQNWNWKRCEPALTTVFDFFSHRGFNNLQNEDSKGSAKFLQMLNQHPSLVIQPDDRTFHVFLKTLAVGLKALRGVYNERQIRNVSWRLVPNHRRSYRKEEALHQQDLEGLRNQHDLLCTLYWASPPKSRAGLTFLRNLVDQTGSHREVCRLSVKAWSVLAKFQISTDEGTTALEPFSEWFRDIVSQNLAQHRLARSEAEAQYEAMKFQGHDHITPQQLQMTIKTNQSQILATVLDAVVGLKLAISAAHDVEIATAFLQDSAVWDVFKLFDAKSVDVISLMVEVVEVFQAFMQIVQDKEKETSGESQHTEDSQDYGEWPDLEDEELVPRQAARPSGSSIDFLQDSLWQLLSTCFGADVPPDDRLLTKSVEAWTRLAGRSVRVGKKEWDNYLDAYGTNSWRQLQDTEQTRKYGPYFMALVMEQNSTSYEQHKQDFLTSWMLCLVERESMLKFQHRFTSALLSADPSHPLLQNLPFLENSRGHVDIKLSEFRERRLSLISMILSNMRDMYDEAMQTGHGDLPGLRRELGHFLKQFMNAMKRNYQEIQQETSVKGSYVAFVQSVVEFLQQYISEIHPIDKFFTDSSAFPLPATDPTYVVGRLKSYAPKLSTPRTLKQLVTFVKTVTERAAFDSQQPYLVSQLHVAVSNTFEHGPTTTLQPLYIPTLRHVLLRAIFSAYITQSISSNGLISSFLFSAPILEATSLFLVDLPMSFSATDPRSCSVTTAMLAVALDALLAGPLKLLTTQPHLLRLPHVLRTVALLLRVAQASVPAATYIALRTRSSQGANLVEKILNIRKCALWISSLILGADQINAGIPDLDLDPHVDDAGLSVRLPDGHGDAATEQDEQDRQQREARLLSDIRVFCEREVKESLEGGEWTRVSSSATVQQGQASLDADEERQDVYVFTRGGNRREVHVSTCSVAKGKQEVVQAVEALWAACEACGIAVDAGLDVGLDGEAPQDFDRPTRRARDVVFPGEKDEVVII</sequence>
<feature type="compositionally biased region" description="Basic and acidic residues" evidence="1">
    <location>
        <begin position="845"/>
        <end position="857"/>
    </location>
</feature>
<feature type="compositionally biased region" description="Basic and acidic residues" evidence="1">
    <location>
        <begin position="1018"/>
        <end position="1029"/>
    </location>
</feature>
<accession>A0ABR1M852</accession>
<feature type="compositionally biased region" description="Acidic residues" evidence="1">
    <location>
        <begin position="12"/>
        <end position="21"/>
    </location>
</feature>
<protein>
    <submittedName>
        <fullName evidence="2">Mus7/MMS22 family-domain-containing protein</fullName>
    </submittedName>
</protein>
<comment type="caution">
    <text evidence="2">The sequence shown here is derived from an EMBL/GenBank/DDBJ whole genome shotgun (WGS) entry which is preliminary data.</text>
</comment>
<evidence type="ECO:0000313" key="2">
    <source>
        <dbReference type="EMBL" id="KAK7544062.1"/>
    </source>
</evidence>
<feature type="compositionally biased region" description="Polar residues" evidence="1">
    <location>
        <begin position="197"/>
        <end position="209"/>
    </location>
</feature>
<feature type="compositionally biased region" description="Basic and acidic residues" evidence="1">
    <location>
        <begin position="428"/>
        <end position="440"/>
    </location>
</feature>
<organism evidence="2 3">
    <name type="scientific">Phyllosticta citribraziliensis</name>
    <dbReference type="NCBI Taxonomy" id="989973"/>
    <lineage>
        <taxon>Eukaryota</taxon>
        <taxon>Fungi</taxon>
        <taxon>Dikarya</taxon>
        <taxon>Ascomycota</taxon>
        <taxon>Pezizomycotina</taxon>
        <taxon>Dothideomycetes</taxon>
        <taxon>Dothideomycetes incertae sedis</taxon>
        <taxon>Botryosphaeriales</taxon>
        <taxon>Phyllostictaceae</taxon>
        <taxon>Phyllosticta</taxon>
    </lineage>
</organism>
<feature type="compositionally biased region" description="Acidic residues" evidence="1">
    <location>
        <begin position="643"/>
        <end position="653"/>
    </location>
</feature>
<dbReference type="GeneID" id="92031477"/>
<feature type="compositionally biased region" description="Polar residues" evidence="1">
    <location>
        <begin position="141"/>
        <end position="173"/>
    </location>
</feature>
<feature type="compositionally biased region" description="Pro residues" evidence="1">
    <location>
        <begin position="215"/>
        <end position="225"/>
    </location>
</feature>
<feature type="compositionally biased region" description="Polar residues" evidence="1">
    <location>
        <begin position="720"/>
        <end position="734"/>
    </location>
</feature>
<feature type="region of interest" description="Disordered" evidence="1">
    <location>
        <begin position="1"/>
        <end position="252"/>
    </location>
</feature>
<feature type="region of interest" description="Disordered" evidence="1">
    <location>
        <begin position="967"/>
        <end position="1041"/>
    </location>
</feature>
<feature type="compositionally biased region" description="Basic and acidic residues" evidence="1">
    <location>
        <begin position="370"/>
        <end position="383"/>
    </location>
</feature>
<feature type="compositionally biased region" description="Basic and acidic residues" evidence="1">
    <location>
        <begin position="22"/>
        <end position="32"/>
    </location>
</feature>
<feature type="compositionally biased region" description="Pro residues" evidence="1">
    <location>
        <begin position="1032"/>
        <end position="1041"/>
    </location>
</feature>
<keyword evidence="3" id="KW-1185">Reference proteome</keyword>
<dbReference type="InterPro" id="IPR019021">
    <property type="entry name" value="Mms22"/>
</dbReference>
<feature type="compositionally biased region" description="Polar residues" evidence="1">
    <location>
        <begin position="415"/>
        <end position="427"/>
    </location>
</feature>
<feature type="region of interest" description="Disordered" evidence="1">
    <location>
        <begin position="1717"/>
        <end position="1736"/>
    </location>
</feature>
<dbReference type="Pfam" id="PF09462">
    <property type="entry name" value="Mus7"/>
    <property type="match status" value="1"/>
</dbReference>
<feature type="compositionally biased region" description="Basic and acidic residues" evidence="1">
    <location>
        <begin position="983"/>
        <end position="1001"/>
    </location>
</feature>
<feature type="region of interest" description="Disordered" evidence="1">
    <location>
        <begin position="559"/>
        <end position="743"/>
    </location>
</feature>
<feature type="region of interest" description="Disordered" evidence="1">
    <location>
        <begin position="2245"/>
        <end position="2265"/>
    </location>
</feature>
<name>A0ABR1M852_9PEZI</name>
<feature type="region of interest" description="Disordered" evidence="1">
    <location>
        <begin position="310"/>
        <end position="537"/>
    </location>
</feature>
<gene>
    <name evidence="2" type="ORF">J3D65DRAFT_608365</name>
</gene>
<dbReference type="PANTHER" id="PTHR28122:SF1">
    <property type="entry name" value="E3 UBIQUITIN-PROTEIN LIGASE SUBSTRATE RECEPTOR MMS22"/>
    <property type="match status" value="1"/>
</dbReference>
<feature type="compositionally biased region" description="Low complexity" evidence="1">
    <location>
        <begin position="582"/>
        <end position="597"/>
    </location>
</feature>
<dbReference type="RefSeq" id="XP_066659297.1">
    <property type="nucleotide sequence ID" value="XM_066798571.1"/>
</dbReference>
<dbReference type="Proteomes" id="UP001360953">
    <property type="component" value="Unassembled WGS sequence"/>
</dbReference>
<feature type="compositionally biased region" description="Basic and acidic residues" evidence="1">
    <location>
        <begin position="1717"/>
        <end position="1729"/>
    </location>
</feature>
<reference evidence="2 3" key="1">
    <citation type="submission" date="2024-04" db="EMBL/GenBank/DDBJ databases">
        <title>Phyllosticta paracitricarpa is synonymous to the EU quarantine fungus P. citricarpa based on phylogenomic analyses.</title>
        <authorList>
            <consortium name="Lawrence Berkeley National Laboratory"/>
            <person name="Van ingen-buijs V.A."/>
            <person name="Van westerhoven A.C."/>
            <person name="Haridas S."/>
            <person name="Skiadas P."/>
            <person name="Martin F."/>
            <person name="Groenewald J.Z."/>
            <person name="Crous P.W."/>
            <person name="Seidl M.F."/>
        </authorList>
    </citation>
    <scope>NUCLEOTIDE SEQUENCE [LARGE SCALE GENOMIC DNA]</scope>
    <source>
        <strain evidence="2 3">CPC 17464</strain>
    </source>
</reference>
<dbReference type="EMBL" id="JBBPEH010000001">
    <property type="protein sequence ID" value="KAK7544062.1"/>
    <property type="molecule type" value="Genomic_DNA"/>
</dbReference>
<dbReference type="PANTHER" id="PTHR28122">
    <property type="entry name" value="E3 UBIQUITIN-PROTEIN LIGASE SUBSTRATE RECEPTOR MMS22"/>
    <property type="match status" value="1"/>
</dbReference>
<feature type="compositionally biased region" description="Polar residues" evidence="1">
    <location>
        <begin position="118"/>
        <end position="129"/>
    </location>
</feature>
<feature type="compositionally biased region" description="Polar residues" evidence="1">
    <location>
        <begin position="91"/>
        <end position="110"/>
    </location>
</feature>
<feature type="compositionally biased region" description="Basic and acidic residues" evidence="1">
    <location>
        <begin position="817"/>
        <end position="828"/>
    </location>
</feature>
<feature type="region of interest" description="Disordered" evidence="1">
    <location>
        <begin position="806"/>
        <end position="917"/>
    </location>
</feature>
<proteinExistence type="predicted"/>
<feature type="compositionally biased region" description="Basic residues" evidence="1">
    <location>
        <begin position="1007"/>
        <end position="1017"/>
    </location>
</feature>